<dbReference type="GO" id="GO:0016811">
    <property type="term" value="F:hydrolase activity, acting on carbon-nitrogen (but not peptide) bonds, in linear amides"/>
    <property type="evidence" value="ECO:0007669"/>
    <property type="project" value="InterPro"/>
</dbReference>
<dbReference type="GO" id="GO:0010498">
    <property type="term" value="P:proteasomal protein catabolic process"/>
    <property type="evidence" value="ECO:0007669"/>
    <property type="project" value="InterPro"/>
</dbReference>
<dbReference type="AlphaFoldDB" id="A0A2A2WUM9"/>
<dbReference type="OrthoDB" id="9760627at2"/>
<dbReference type="NCBIfam" id="TIGR03688">
    <property type="entry name" value="depupylase_Dop"/>
    <property type="match status" value="1"/>
</dbReference>
<dbReference type="Proteomes" id="UP000218810">
    <property type="component" value="Unassembled WGS sequence"/>
</dbReference>
<dbReference type="EMBL" id="NTGA01000002">
    <property type="protein sequence ID" value="PAY24868.1"/>
    <property type="molecule type" value="Genomic_DNA"/>
</dbReference>
<comment type="similarity">
    <text evidence="1">Belongs to the Pup ligase/Pup deamidase family. Pup deamidase subfamily.</text>
</comment>
<proteinExistence type="inferred from homology"/>
<dbReference type="PIRSF" id="PIRSF018077">
    <property type="entry name" value="UCP018077"/>
    <property type="match status" value="1"/>
</dbReference>
<dbReference type="PANTHER" id="PTHR42307">
    <property type="entry name" value="PUP DEAMIDASE/DEPUPYLASE"/>
    <property type="match status" value="1"/>
</dbReference>
<keyword evidence="3" id="KW-0647">Proteasome</keyword>
<dbReference type="RefSeq" id="WP_095716965.1">
    <property type="nucleotide sequence ID" value="NZ_NTGA01000002.1"/>
</dbReference>
<dbReference type="GO" id="GO:0070490">
    <property type="term" value="P:protein pupylation"/>
    <property type="evidence" value="ECO:0007669"/>
    <property type="project" value="TreeGrafter"/>
</dbReference>
<evidence type="ECO:0000313" key="4">
    <source>
        <dbReference type="Proteomes" id="UP000218810"/>
    </source>
</evidence>
<keyword evidence="4" id="KW-1185">Reference proteome</keyword>
<dbReference type="GO" id="GO:0008233">
    <property type="term" value="F:peptidase activity"/>
    <property type="evidence" value="ECO:0007669"/>
    <property type="project" value="InterPro"/>
</dbReference>
<name>A0A2A2WUM9_9ACTN</name>
<evidence type="ECO:0000256" key="2">
    <source>
        <dbReference type="PIRSR" id="PIRSR018077-1"/>
    </source>
</evidence>
<protein>
    <submittedName>
        <fullName evidence="3">Proteasome accessory factor PafA2</fullName>
    </submittedName>
</protein>
<dbReference type="GO" id="GO:0005524">
    <property type="term" value="F:ATP binding"/>
    <property type="evidence" value="ECO:0007669"/>
    <property type="project" value="TreeGrafter"/>
</dbReference>
<evidence type="ECO:0000313" key="3">
    <source>
        <dbReference type="EMBL" id="PAY24868.1"/>
    </source>
</evidence>
<feature type="active site" description="Proton acceptor" evidence="2">
    <location>
        <position position="114"/>
    </location>
</feature>
<comment type="caution">
    <text evidence="3">The sequence shown here is derived from an EMBL/GenBank/DDBJ whole genome shotgun (WGS) entry which is preliminary data.</text>
</comment>
<dbReference type="Pfam" id="PF03136">
    <property type="entry name" value="Pup_ligase"/>
    <property type="match status" value="1"/>
</dbReference>
<dbReference type="GO" id="GO:0019941">
    <property type="term" value="P:modification-dependent protein catabolic process"/>
    <property type="evidence" value="ECO:0007669"/>
    <property type="project" value="InterPro"/>
</dbReference>
<dbReference type="GO" id="GO:0000502">
    <property type="term" value="C:proteasome complex"/>
    <property type="evidence" value="ECO:0007669"/>
    <property type="project" value="UniProtKB-KW"/>
</dbReference>
<dbReference type="PANTHER" id="PTHR42307:SF2">
    <property type="entry name" value="PUP DEAMIDASE_DEPUPYLASE"/>
    <property type="match status" value="1"/>
</dbReference>
<sequence>MTPAERSASDEVARGRVIGTEIEFGIVAVGQPLLSSVVTSTQVVKAYTDPGGAAEVAGAAGTAGTAGGTRWDYGSESPLRDARGFDLGSARAYDPSEFGVTNRVLTNGARFYVDHAHPEYSSPEVDSPIDAVIWDKAGERIMHRAGRESSAVEGNAELKLYKNNVDGKGASYGAHENYLVRREVDFDDLTMSLAPHLLSRQVYCGAGRVGIGQSAEEAGFQISQRADYIEVLTGLETTLRRGIINTRDEPHAPDETWRRLHVILGDANMAELATYLKIGTTCLVLDTIEAGIDLSDLVPVDPVEAVHTISHDPSLTATVALPDGRALTGIGLQREILGRVSDLVGDGTGRPGWAVEVLAEWREILDALERDPMSCADRLDWPAKLRLLEGFRARDNLEWDHARLALIDVQYHDIDPERGLYNRLVSKGAMRRLVTEARVEAAVTTPPESTRAWARGRFLAELGDRVHAAGWDHVVVVDSRGDHRHVDLADPYTGTRAHCDAHPEFLSPDGPPVH</sequence>
<dbReference type="InterPro" id="IPR022366">
    <property type="entry name" value="Pup_deamidase"/>
</dbReference>
<reference evidence="4" key="1">
    <citation type="submission" date="2017-09" db="EMBL/GenBank/DDBJ databases">
        <authorList>
            <person name="Zhang Y."/>
            <person name="Huang X."/>
            <person name="Liu J."/>
            <person name="Lu L."/>
            <person name="Peng K."/>
        </authorList>
    </citation>
    <scope>NUCLEOTIDE SEQUENCE [LARGE SCALE GENOMIC DNA]</scope>
    <source>
        <strain evidence="4">S-XJ-1</strain>
    </source>
</reference>
<accession>A0A2A2WUM9</accession>
<organism evidence="3 4">
    <name type="scientific">Dietzia natronolimnaea</name>
    <dbReference type="NCBI Taxonomy" id="161920"/>
    <lineage>
        <taxon>Bacteria</taxon>
        <taxon>Bacillati</taxon>
        <taxon>Actinomycetota</taxon>
        <taxon>Actinomycetes</taxon>
        <taxon>Mycobacteriales</taxon>
        <taxon>Dietziaceae</taxon>
        <taxon>Dietzia</taxon>
    </lineage>
</organism>
<dbReference type="InterPro" id="IPR004347">
    <property type="entry name" value="Pup_ligase/deamidase"/>
</dbReference>
<evidence type="ECO:0000256" key="1">
    <source>
        <dbReference type="ARBA" id="ARBA00009114"/>
    </source>
</evidence>
<gene>
    <name evidence="3" type="ORF">CEY15_01470</name>
</gene>